<dbReference type="Pfam" id="PF03237">
    <property type="entry name" value="Terminase_6N"/>
    <property type="match status" value="1"/>
</dbReference>
<keyword evidence="1" id="KW-1188">Viral release from host cell</keyword>
<keyword evidence="4" id="KW-1185">Reference proteome</keyword>
<evidence type="ECO:0000313" key="4">
    <source>
        <dbReference type="Proteomes" id="UP000325004"/>
    </source>
</evidence>
<feature type="domain" description="Terminase large subunit gp17-like C-terminal" evidence="2">
    <location>
        <begin position="262"/>
        <end position="404"/>
    </location>
</feature>
<evidence type="ECO:0000259" key="2">
    <source>
        <dbReference type="Pfam" id="PF17289"/>
    </source>
</evidence>
<protein>
    <submittedName>
        <fullName evidence="3">DNA-packaging protein</fullName>
    </submittedName>
</protein>
<name>A0A5C0UEV9_9PROT</name>
<dbReference type="Pfam" id="PF17289">
    <property type="entry name" value="Terminase_6C"/>
    <property type="match status" value="1"/>
</dbReference>
<sequence length="416" mass="48010">MHANIKLLEEIYSLGIKLINQEERKYDWRMQARDNQKIPQWDWRIWLLLAGRGFGKTRTGSESIKQFVQMGYKNICLLGKTKEEVRKIMVDGQSGILSVYSNKEKPKFFASQNILKWKNGAIAQIHSADSYESLRGPQFDLAWVDELAKFNNLDEAWDQLMMTMRLGIPKIIVTTTPKPIPLLHKIIKRSDVHYTSGNTMENKLNLSKEYLSYIKNEYEGTNFGKQEISGELLDKITMWSDNNILRKEMSTSDISQLSNIIISIDPAVTNNENSDETGIIVVGKKNDEFYVLEDKSGKWSMSEWPKVCAELCQKYKTNNVIAEINQGGDMIEQLIKMQNRMVRFQGIRSVHNKIMRAQPIACLYDHRRVFHIGTFTELEKQMKSFPGFSKSPDRVDALVIGINHINKTNRIFSSII</sequence>
<dbReference type="Proteomes" id="UP000325004">
    <property type="component" value="Chromosome"/>
</dbReference>
<evidence type="ECO:0000313" key="3">
    <source>
        <dbReference type="EMBL" id="QEK38588.1"/>
    </source>
</evidence>
<evidence type="ECO:0000256" key="1">
    <source>
        <dbReference type="ARBA" id="ARBA00022612"/>
    </source>
</evidence>
<organism evidence="3 4">
    <name type="scientific">Candidatus Cytomitobacter primus</name>
    <dbReference type="NCBI Taxonomy" id="2066024"/>
    <lineage>
        <taxon>Bacteria</taxon>
        <taxon>Pseudomonadati</taxon>
        <taxon>Pseudomonadota</taxon>
        <taxon>Alphaproteobacteria</taxon>
        <taxon>Holosporales</taxon>
        <taxon>Holosporaceae</taxon>
        <taxon>Candidatus Cytomitobacter</taxon>
    </lineage>
</organism>
<dbReference type="Gene3D" id="3.40.50.300">
    <property type="entry name" value="P-loop containing nucleotide triphosphate hydrolases"/>
    <property type="match status" value="1"/>
</dbReference>
<dbReference type="InterPro" id="IPR035421">
    <property type="entry name" value="Terminase_6C"/>
</dbReference>
<dbReference type="EMBL" id="CP043316">
    <property type="protein sequence ID" value="QEK38588.1"/>
    <property type="molecule type" value="Genomic_DNA"/>
</dbReference>
<dbReference type="RefSeq" id="WP_148971709.1">
    <property type="nucleotide sequence ID" value="NZ_CP043316.1"/>
</dbReference>
<dbReference type="OrthoDB" id="4519042at2"/>
<proteinExistence type="predicted"/>
<gene>
    <name evidence="3" type="ORF">FZC34_01535</name>
</gene>
<reference evidence="3 4" key="1">
    <citation type="submission" date="2019-08" db="EMBL/GenBank/DDBJ databases">
        <title>Highly reduced genomes of protist endosymbionts show evolutionary convergence.</title>
        <authorList>
            <person name="George E."/>
            <person name="Husnik F."/>
            <person name="Tashyreva D."/>
            <person name="Prokopchuk G."/>
            <person name="Horak A."/>
            <person name="Kwong W.K."/>
            <person name="Lukes J."/>
            <person name="Keeling P.J."/>
        </authorList>
    </citation>
    <scope>NUCLEOTIDE SEQUENCE [LARGE SCALE GENOMIC DNA]</scope>
    <source>
        <strain evidence="3">1604LC</strain>
    </source>
</reference>
<dbReference type="Gene3D" id="3.30.420.240">
    <property type="match status" value="1"/>
</dbReference>
<dbReference type="KEGG" id="cpri:FZC34_01535"/>
<accession>A0A5C0UEV9</accession>
<dbReference type="AlphaFoldDB" id="A0A5C0UEV9"/>
<dbReference type="InterPro" id="IPR027417">
    <property type="entry name" value="P-loop_NTPase"/>
</dbReference>